<evidence type="ECO:0000256" key="5">
    <source>
        <dbReference type="ARBA" id="ARBA00023136"/>
    </source>
</evidence>
<dbReference type="PANTHER" id="PTHR43166">
    <property type="entry name" value="AMINO ACID IMPORT ATP-BINDING PROTEIN"/>
    <property type="match status" value="1"/>
</dbReference>
<comment type="similarity">
    <text evidence="2">Belongs to the ABC transporter superfamily.</text>
</comment>
<sequence>MMKPKVMLFDEPTSALDPDTVGEIVTHEMGFANEVADCILFLHQGLVEEDVSPTEVFGRAKSERLRSFLEKVL</sequence>
<evidence type="ECO:0000256" key="4">
    <source>
        <dbReference type="ARBA" id="ARBA00022475"/>
    </source>
</evidence>
<evidence type="ECO:0000256" key="1">
    <source>
        <dbReference type="ARBA" id="ARBA00004202"/>
    </source>
</evidence>
<name>A0A940SIR2_9BACI</name>
<comment type="caution">
    <text evidence="6">The sequence shown here is derived from an EMBL/GenBank/DDBJ whole genome shotgun (WGS) entry which is preliminary data.</text>
</comment>
<gene>
    <name evidence="6" type="ORF">J5Y03_08640</name>
</gene>
<dbReference type="InterPro" id="IPR027417">
    <property type="entry name" value="P-loop_NTPase"/>
</dbReference>
<dbReference type="Gene3D" id="3.40.50.300">
    <property type="entry name" value="P-loop containing nucleotide triphosphate hydrolases"/>
    <property type="match status" value="1"/>
</dbReference>
<proteinExistence type="inferred from homology"/>
<keyword evidence="3" id="KW-0813">Transport</keyword>
<dbReference type="Proteomes" id="UP000682134">
    <property type="component" value="Unassembled WGS sequence"/>
</dbReference>
<dbReference type="InterPro" id="IPR050086">
    <property type="entry name" value="MetN_ABC_transporter-like"/>
</dbReference>
<keyword evidence="5" id="KW-0472">Membrane</keyword>
<dbReference type="GO" id="GO:0005524">
    <property type="term" value="F:ATP binding"/>
    <property type="evidence" value="ECO:0007669"/>
    <property type="project" value="UniProtKB-KW"/>
</dbReference>
<keyword evidence="4" id="KW-1003">Cell membrane</keyword>
<protein>
    <submittedName>
        <fullName evidence="6">Amino acid ABC transporter ATP-binding protein</fullName>
    </submittedName>
</protein>
<dbReference type="PANTHER" id="PTHR43166:SF9">
    <property type="entry name" value="GLUTAMATE_ASPARTATE IMPORT ATP-BINDING PROTEIN GLTL"/>
    <property type="match status" value="1"/>
</dbReference>
<evidence type="ECO:0000256" key="2">
    <source>
        <dbReference type="ARBA" id="ARBA00005417"/>
    </source>
</evidence>
<keyword evidence="7" id="KW-1185">Reference proteome</keyword>
<accession>A0A940SIR2</accession>
<evidence type="ECO:0000256" key="3">
    <source>
        <dbReference type="ARBA" id="ARBA00022448"/>
    </source>
</evidence>
<reference evidence="6" key="1">
    <citation type="submission" date="2021-04" db="EMBL/GenBank/DDBJ databases">
        <title>Genome seq and assembly of Bacillus sp.</title>
        <authorList>
            <person name="Chhetri G."/>
        </authorList>
    </citation>
    <scope>NUCLEOTIDE SEQUENCE</scope>
    <source>
        <strain evidence="6">RG28</strain>
    </source>
</reference>
<keyword evidence="6" id="KW-0067">ATP-binding</keyword>
<dbReference type="GO" id="GO:0005886">
    <property type="term" value="C:plasma membrane"/>
    <property type="evidence" value="ECO:0007669"/>
    <property type="project" value="UniProtKB-SubCell"/>
</dbReference>
<evidence type="ECO:0000313" key="6">
    <source>
        <dbReference type="EMBL" id="MBP0725255.1"/>
    </source>
</evidence>
<evidence type="ECO:0000313" key="7">
    <source>
        <dbReference type="Proteomes" id="UP000682134"/>
    </source>
</evidence>
<dbReference type="EMBL" id="JAGIYQ010000005">
    <property type="protein sequence ID" value="MBP0725255.1"/>
    <property type="molecule type" value="Genomic_DNA"/>
</dbReference>
<dbReference type="SUPFAM" id="SSF52540">
    <property type="entry name" value="P-loop containing nucleoside triphosphate hydrolases"/>
    <property type="match status" value="1"/>
</dbReference>
<organism evidence="6 7">
    <name type="scientific">Gottfriedia endophytica</name>
    <dbReference type="NCBI Taxonomy" id="2820819"/>
    <lineage>
        <taxon>Bacteria</taxon>
        <taxon>Bacillati</taxon>
        <taxon>Bacillota</taxon>
        <taxon>Bacilli</taxon>
        <taxon>Bacillales</taxon>
        <taxon>Bacillaceae</taxon>
        <taxon>Gottfriedia</taxon>
    </lineage>
</organism>
<dbReference type="AlphaFoldDB" id="A0A940SIR2"/>
<keyword evidence="6" id="KW-0547">Nucleotide-binding</keyword>
<comment type="subcellular location">
    <subcellularLocation>
        <location evidence="1">Cell membrane</location>
        <topology evidence="1">Peripheral membrane protein</topology>
    </subcellularLocation>
</comment>